<dbReference type="InterPro" id="IPR029063">
    <property type="entry name" value="SAM-dependent_MTases_sf"/>
</dbReference>
<dbReference type="AlphaFoldDB" id="I4EDQ1"/>
<proteinExistence type="predicted"/>
<keyword evidence="3" id="KW-1185">Reference proteome</keyword>
<dbReference type="OrthoDB" id="9810122at2"/>
<evidence type="ECO:0000259" key="1">
    <source>
        <dbReference type="Pfam" id="PF05050"/>
    </source>
</evidence>
<feature type="domain" description="Methyltransferase FkbM" evidence="1">
    <location>
        <begin position="27"/>
        <end position="168"/>
    </location>
</feature>
<accession>I4EDQ1</accession>
<dbReference type="GO" id="GO:0016197">
    <property type="term" value="P:endosomal transport"/>
    <property type="evidence" value="ECO:0007669"/>
    <property type="project" value="TreeGrafter"/>
</dbReference>
<dbReference type="GO" id="GO:0005737">
    <property type="term" value="C:cytoplasm"/>
    <property type="evidence" value="ECO:0007669"/>
    <property type="project" value="GOC"/>
</dbReference>
<dbReference type="GO" id="GO:0006888">
    <property type="term" value="P:endoplasmic reticulum to Golgi vesicle-mediated transport"/>
    <property type="evidence" value="ECO:0007669"/>
    <property type="project" value="TreeGrafter"/>
</dbReference>
<dbReference type="PANTHER" id="PTHR34009">
    <property type="entry name" value="PROTEIN STAR"/>
    <property type="match status" value="1"/>
</dbReference>
<dbReference type="InterPro" id="IPR006342">
    <property type="entry name" value="FkbM_mtfrase"/>
</dbReference>
<name>I4EDQ1_9BACT</name>
<protein>
    <recommendedName>
        <fullName evidence="1">Methyltransferase FkbM domain-containing protein</fullName>
    </recommendedName>
</protein>
<dbReference type="RefSeq" id="WP_008475260.1">
    <property type="nucleotide sequence ID" value="NZ_CAGS01000067.1"/>
</dbReference>
<reference evidence="2 3" key="1">
    <citation type="journal article" date="2012" name="ISME J.">
        <title>Nitrification expanded: discovery, physiology and genomics of a nitrite-oxidizing bacterium from the phylum Chloroflexi.</title>
        <authorList>
            <person name="Sorokin D.Y."/>
            <person name="Lucker S."/>
            <person name="Vejmelkova D."/>
            <person name="Kostrikina N.A."/>
            <person name="Kleerebezem R."/>
            <person name="Rijpstra W.I."/>
            <person name="Damste J.S."/>
            <person name="Le Paslier D."/>
            <person name="Muyzer G."/>
            <person name="Wagner M."/>
            <person name="van Loosdrecht M.C."/>
            <person name="Daims H."/>
        </authorList>
    </citation>
    <scope>NUCLEOTIDE SEQUENCE [LARGE SCALE GENOMIC DNA]</scope>
    <source>
        <strain evidence="3">none</strain>
    </source>
</reference>
<dbReference type="NCBIfam" id="TIGR01444">
    <property type="entry name" value="fkbM_fam"/>
    <property type="match status" value="1"/>
</dbReference>
<gene>
    <name evidence="2" type="ORF">NITHO_1590004</name>
</gene>
<dbReference type="GO" id="GO:0005886">
    <property type="term" value="C:plasma membrane"/>
    <property type="evidence" value="ECO:0007669"/>
    <property type="project" value="TreeGrafter"/>
</dbReference>
<sequence length="193" mass="21699">MNYYSQFGEDQWIVEHLSLPEQGFFVDVGAGDGISCSNTLHFEEKGWRGICIDADHRCYAKLIETRHTPVLAAIRNQVGMTDFSLAVPRSGWSGVKPLIGQPHIEVKMPCVPLSVVLAGMSVPVIDLLSIDVEGLEREVLESFSLDAYQPKVIIVEYLARDTHNHTEDLMSFFAGKPYQLMHTTDANLIWNRH</sequence>
<dbReference type="SUPFAM" id="SSF53335">
    <property type="entry name" value="S-adenosyl-L-methionine-dependent methyltransferases"/>
    <property type="match status" value="1"/>
</dbReference>
<dbReference type="Pfam" id="PF05050">
    <property type="entry name" value="Methyltransf_21"/>
    <property type="match status" value="1"/>
</dbReference>
<dbReference type="InterPro" id="IPR053202">
    <property type="entry name" value="EGF_Rcpt_Signaling_Reg"/>
</dbReference>
<comment type="caution">
    <text evidence="2">The sequence shown here is derived from an EMBL/GenBank/DDBJ whole genome shotgun (WGS) entry which is preliminary data.</text>
</comment>
<dbReference type="PANTHER" id="PTHR34009:SF2">
    <property type="entry name" value="PROTEIN STAR"/>
    <property type="match status" value="1"/>
</dbReference>
<evidence type="ECO:0000313" key="3">
    <source>
        <dbReference type="Proteomes" id="UP000004221"/>
    </source>
</evidence>
<organism evidence="2 3">
    <name type="scientific">Nitrolancea hollandica Lb</name>
    <dbReference type="NCBI Taxonomy" id="1129897"/>
    <lineage>
        <taxon>Bacteria</taxon>
        <taxon>Pseudomonadati</taxon>
        <taxon>Thermomicrobiota</taxon>
        <taxon>Thermomicrobia</taxon>
        <taxon>Sphaerobacterales</taxon>
        <taxon>Sphaerobacterineae</taxon>
        <taxon>Sphaerobacteraceae</taxon>
        <taxon>Nitrolancea</taxon>
    </lineage>
</organism>
<dbReference type="Gene3D" id="3.40.50.150">
    <property type="entry name" value="Vaccinia Virus protein VP39"/>
    <property type="match status" value="1"/>
</dbReference>
<evidence type="ECO:0000313" key="2">
    <source>
        <dbReference type="EMBL" id="CCF82813.1"/>
    </source>
</evidence>
<dbReference type="EMBL" id="CAGS01000067">
    <property type="protein sequence ID" value="CCF82813.1"/>
    <property type="molecule type" value="Genomic_DNA"/>
</dbReference>
<dbReference type="Proteomes" id="UP000004221">
    <property type="component" value="Unassembled WGS sequence"/>
</dbReference>